<evidence type="ECO:0000313" key="1">
    <source>
        <dbReference type="EMBL" id="SYV97764.1"/>
    </source>
</evidence>
<accession>A0A3B0PX51</accession>
<reference evidence="2" key="1">
    <citation type="submission" date="2018-06" db="EMBL/GenBank/DDBJ databases">
        <authorList>
            <consortium name="Pathogen Informatics"/>
        </authorList>
    </citation>
    <scope>NUCLEOTIDE SEQUENCE [LARGE SCALE GENOMIC DNA]</scope>
    <source>
        <strain evidence="2">NCTC10132</strain>
    </source>
</reference>
<protein>
    <submittedName>
        <fullName evidence="1">Uncharacterized protein</fullName>
    </submittedName>
</protein>
<dbReference type="Proteomes" id="UP000257559">
    <property type="component" value="Chromosome"/>
</dbReference>
<sequence length="36" mass="3902">MFAIIPYAITLIIMIASSKNTYGPAAAGIPYDKTKR</sequence>
<keyword evidence="2" id="KW-1185">Reference proteome</keyword>
<organism evidence="1 2">
    <name type="scientific">Mycoplasmopsis edwardii</name>
    <dbReference type="NCBI Taxonomy" id="53558"/>
    <lineage>
        <taxon>Bacteria</taxon>
        <taxon>Bacillati</taxon>
        <taxon>Mycoplasmatota</taxon>
        <taxon>Mycoplasmoidales</taxon>
        <taxon>Metamycoplasmataceae</taxon>
        <taxon>Mycoplasmopsis</taxon>
    </lineage>
</organism>
<evidence type="ECO:0000313" key="2">
    <source>
        <dbReference type="Proteomes" id="UP000257559"/>
    </source>
</evidence>
<dbReference type="EMBL" id="LS991951">
    <property type="protein sequence ID" value="SYV97764.1"/>
    <property type="molecule type" value="Genomic_DNA"/>
</dbReference>
<dbReference type="KEGG" id="medw:NCTC10132_01132"/>
<proteinExistence type="predicted"/>
<gene>
    <name evidence="1" type="ORF">NCTC10132_01132</name>
</gene>
<name>A0A3B0PX51_9BACT</name>
<dbReference type="AlphaFoldDB" id="A0A3B0PX51"/>